<keyword evidence="2" id="KW-0496">Mitochondrion</keyword>
<dbReference type="SUPFAM" id="SSF56672">
    <property type="entry name" value="DNA/RNA polymerases"/>
    <property type="match status" value="1"/>
</dbReference>
<dbReference type="GO" id="GO:0090615">
    <property type="term" value="P:mitochondrial mRNA processing"/>
    <property type="evidence" value="ECO:0007669"/>
    <property type="project" value="TreeGrafter"/>
</dbReference>
<dbReference type="CDD" id="cd00085">
    <property type="entry name" value="HNHc"/>
    <property type="match status" value="1"/>
</dbReference>
<dbReference type="GO" id="GO:0003964">
    <property type="term" value="F:RNA-directed DNA polymerase activity"/>
    <property type="evidence" value="ECO:0007669"/>
    <property type="project" value="TreeGrafter"/>
</dbReference>
<dbReference type="InterPro" id="IPR049030">
    <property type="entry name" value="AI2M-like_HNH"/>
</dbReference>
<accession>A0A060DDU5</accession>
<geneLocation type="mitochondrion" evidence="2"/>
<dbReference type="InterPro" id="IPR043502">
    <property type="entry name" value="DNA/RNA_pol_sf"/>
</dbReference>
<dbReference type="CDD" id="cd01651">
    <property type="entry name" value="RT_G2_intron"/>
    <property type="match status" value="1"/>
</dbReference>
<reference evidence="2" key="1">
    <citation type="journal article" date="2014" name="Sci. Rep.">
        <title>Minimally destructive sampling of type specimens of Pyropia (Bangiales, Rhodophyta) recovers complete plastid and mitochondrial genomes.</title>
        <authorList>
            <person name="Hughey J.R."/>
            <person name="Gabrielson P.W."/>
            <person name="Rohmer L."/>
            <person name="Tortolani J."/>
            <person name="Silva M."/>
            <person name="Miller K.A."/>
            <person name="Young J.D."/>
            <person name="Martell C."/>
            <person name="Ruediger E."/>
        </authorList>
    </citation>
    <scope>NUCLEOTIDE SEQUENCE</scope>
</reference>
<dbReference type="AlphaFoldDB" id="A0A060DDU5"/>
<dbReference type="Pfam" id="PF21368">
    <property type="entry name" value="AI2M-like_HNH"/>
    <property type="match status" value="1"/>
</dbReference>
<dbReference type="PROSITE" id="PS50878">
    <property type="entry name" value="RT_POL"/>
    <property type="match status" value="1"/>
</dbReference>
<dbReference type="SMART" id="SM00507">
    <property type="entry name" value="HNHc"/>
    <property type="match status" value="1"/>
</dbReference>
<dbReference type="EMBL" id="KJ708768">
    <property type="protein sequence ID" value="AIB08292.1"/>
    <property type="molecule type" value="Genomic_DNA"/>
</dbReference>
<gene>
    <name evidence="2" type="primary">orf729</name>
</gene>
<dbReference type="GO" id="GO:0006315">
    <property type="term" value="P:homing of group II introns"/>
    <property type="evidence" value="ECO:0007669"/>
    <property type="project" value="TreeGrafter"/>
</dbReference>
<dbReference type="Pfam" id="PF00078">
    <property type="entry name" value="RVT_1"/>
    <property type="match status" value="1"/>
</dbReference>
<protein>
    <recommendedName>
        <fullName evidence="1">Reverse transcriptase domain-containing protein</fullName>
    </recommendedName>
</protein>
<organism evidence="2">
    <name type="scientific">Pyropia perforata</name>
    <name type="common">Red alga</name>
    <name type="synonym">Porphyra perforata</name>
    <dbReference type="NCBI Taxonomy" id="182771"/>
    <lineage>
        <taxon>Eukaryota</taxon>
        <taxon>Rhodophyta</taxon>
        <taxon>Bangiophyceae</taxon>
        <taxon>Bangiales</taxon>
        <taxon>Bangiaceae</taxon>
        <taxon>Pyropia</taxon>
    </lineage>
</organism>
<dbReference type="Pfam" id="PF01348">
    <property type="entry name" value="Intron_maturas2"/>
    <property type="match status" value="1"/>
</dbReference>
<dbReference type="GO" id="GO:0005739">
    <property type="term" value="C:mitochondrion"/>
    <property type="evidence" value="ECO:0007669"/>
    <property type="project" value="TreeGrafter"/>
</dbReference>
<evidence type="ECO:0000259" key="1">
    <source>
        <dbReference type="PROSITE" id="PS50878"/>
    </source>
</evidence>
<dbReference type="PANTHER" id="PTHR33642:SF4">
    <property type="entry name" value="COX1_OXI3 INTRON 1 PROTEIN-RELATED"/>
    <property type="match status" value="1"/>
</dbReference>
<dbReference type="InterPro" id="IPR024937">
    <property type="entry name" value="Domain_X"/>
</dbReference>
<dbReference type="InterPro" id="IPR000477">
    <property type="entry name" value="RT_dom"/>
</dbReference>
<sequence>MLYNLYIKTINLLISGQQKEDYSMLIKEFWNSKLRVILPMVRLTNSFYNQPGGYEVPIIRNNEVLHGETLYVVRPLQEWSNTQNLSKIFKAEENLKVVINGKRKNSGNPESWKTGGFGGIVVRNISCLAYVRKGPSSEAILNSKLSGYESIEVGLNNIDKQVLEYIKTGKRVEGLSSLLRNPNFLIASYSKIKSNKGALTPGLNNETLDGIKLEWFEKAAESIVNGSYHFEPVRRKFIPKPKGGERPLGIPNPRDKIIQEAMRQLLELVYERIFVDSSHGFRPNKSCHSALNQVKMTMGYSSWFIEGDISKYFDTVNHTYLVSKIAKVIKDQAFIDLIYKVLKAGYGFSKKNVVSTSRGFPQGGVISPILANIYLHDFDLKILEMSENFNRGIRRKANPEYTKMVRDGKVDRKNFIYPAMGNDVHFKRMKYVRYADDFLIGIIGSKADCEGIRTSIASILKEEFLLELNIEKTKITHAKHDCAFFLGHNIHISMPTKDKIQYLPKRGNKLVRTTSRPLLDAPIGKIVSKLGSVGYCKTDGSPTRFGKLLHEPMAEIIYRYKILQSGLLNYYSMANNYGRLSARIHWTLKYSCALTIASKMKLGTLKKVFKHYGANLEIKNEKGEIIQCFPKISYSRPKNSIKTKIFDPIDYIEKSSTYFKRSLATFEQACMLCGKQDTIEMHHIKKLKKNPSTDWLTSRMIKMNRKQIPVCQKCHQLIHKGKMMVQKLFKWLFWSESHMRWKAHVWFGERILILKKIGLLLYFYLWVQFLQYLRGFIIDLKKYQDFNTPKY</sequence>
<dbReference type="PANTHER" id="PTHR33642">
    <property type="entry name" value="COX1/OXI3 INTRON 1 PROTEIN-RELATED"/>
    <property type="match status" value="1"/>
</dbReference>
<dbReference type="InterPro" id="IPR003615">
    <property type="entry name" value="HNH_nuc"/>
</dbReference>
<proteinExistence type="predicted"/>
<feature type="domain" description="Reverse transcriptase" evidence="1">
    <location>
        <begin position="219"/>
        <end position="490"/>
    </location>
</feature>
<evidence type="ECO:0000313" key="2">
    <source>
        <dbReference type="EMBL" id="AIB08292.1"/>
    </source>
</evidence>
<name>A0A060DDU5_PYRPE</name>